<dbReference type="EMBL" id="CATQJA010002710">
    <property type="protein sequence ID" value="CAJ0587458.1"/>
    <property type="molecule type" value="Genomic_DNA"/>
</dbReference>
<accession>A0AA36DHQ7</accession>
<dbReference type="Proteomes" id="UP001177023">
    <property type="component" value="Unassembled WGS sequence"/>
</dbReference>
<protein>
    <submittedName>
        <fullName evidence="1">Uncharacterized protein</fullName>
    </submittedName>
</protein>
<dbReference type="AlphaFoldDB" id="A0AA36DHQ7"/>
<proteinExistence type="predicted"/>
<evidence type="ECO:0000313" key="1">
    <source>
        <dbReference type="EMBL" id="CAJ0587458.1"/>
    </source>
</evidence>
<name>A0AA36DHQ7_9BILA</name>
<dbReference type="SUPFAM" id="SSF47862">
    <property type="entry name" value="Saposin"/>
    <property type="match status" value="1"/>
</dbReference>
<sequence length="110" mass="12492">MKSFALLSFVFLFVALDAAVLKQSLTCKACIKMVDRVRRLLDDGGDFHQTCLASCMKSLDKVAPICNYLSEYEDSLLEELEEGESSRNICGPALFNLCFLDDRKHNRENY</sequence>
<evidence type="ECO:0000313" key="2">
    <source>
        <dbReference type="Proteomes" id="UP001177023"/>
    </source>
</evidence>
<organism evidence="1 2">
    <name type="scientific">Mesorhabditis spiculigera</name>
    <dbReference type="NCBI Taxonomy" id="96644"/>
    <lineage>
        <taxon>Eukaryota</taxon>
        <taxon>Metazoa</taxon>
        <taxon>Ecdysozoa</taxon>
        <taxon>Nematoda</taxon>
        <taxon>Chromadorea</taxon>
        <taxon>Rhabditida</taxon>
        <taxon>Rhabditina</taxon>
        <taxon>Rhabditomorpha</taxon>
        <taxon>Rhabditoidea</taxon>
        <taxon>Rhabditidae</taxon>
        <taxon>Mesorhabditinae</taxon>
        <taxon>Mesorhabditis</taxon>
    </lineage>
</organism>
<gene>
    <name evidence="1" type="ORF">MSPICULIGERA_LOCUS25425</name>
</gene>
<dbReference type="Gene3D" id="1.10.225.10">
    <property type="entry name" value="Saposin-like"/>
    <property type="match status" value="1"/>
</dbReference>
<reference evidence="1" key="1">
    <citation type="submission" date="2023-06" db="EMBL/GenBank/DDBJ databases">
        <authorList>
            <person name="Delattre M."/>
        </authorList>
    </citation>
    <scope>NUCLEOTIDE SEQUENCE</scope>
    <source>
        <strain evidence="1">AF72</strain>
    </source>
</reference>
<dbReference type="InterPro" id="IPR011001">
    <property type="entry name" value="Saposin-like"/>
</dbReference>
<feature type="non-terminal residue" evidence="1">
    <location>
        <position position="110"/>
    </location>
</feature>
<comment type="caution">
    <text evidence="1">The sequence shown here is derived from an EMBL/GenBank/DDBJ whole genome shotgun (WGS) entry which is preliminary data.</text>
</comment>
<keyword evidence="2" id="KW-1185">Reference proteome</keyword>